<dbReference type="PROSITE" id="PS51257">
    <property type="entry name" value="PROKAR_LIPOPROTEIN"/>
    <property type="match status" value="1"/>
</dbReference>
<evidence type="ECO:0000259" key="6">
    <source>
        <dbReference type="Pfam" id="PF13458"/>
    </source>
</evidence>
<dbReference type="InterPro" id="IPR051010">
    <property type="entry name" value="BCAA_transport"/>
</dbReference>
<evidence type="ECO:0000256" key="5">
    <source>
        <dbReference type="SAM" id="SignalP"/>
    </source>
</evidence>
<dbReference type="InterPro" id="IPR028082">
    <property type="entry name" value="Peripla_BP_I"/>
</dbReference>
<evidence type="ECO:0000313" key="7">
    <source>
        <dbReference type="EMBL" id="MER7183875.1"/>
    </source>
</evidence>
<name>A0ABV1X4C5_9ACTN</name>
<feature type="chain" id="PRO_5046749948" evidence="5">
    <location>
        <begin position="21"/>
        <end position="400"/>
    </location>
</feature>
<accession>A0ABV1X4C5</accession>
<comment type="similarity">
    <text evidence="1">Belongs to the leucine-binding protein family.</text>
</comment>
<dbReference type="Proteomes" id="UP001474181">
    <property type="component" value="Unassembled WGS sequence"/>
</dbReference>
<dbReference type="Pfam" id="PF13458">
    <property type="entry name" value="Peripla_BP_6"/>
    <property type="match status" value="1"/>
</dbReference>
<proteinExistence type="inferred from homology"/>
<evidence type="ECO:0000256" key="2">
    <source>
        <dbReference type="ARBA" id="ARBA00022448"/>
    </source>
</evidence>
<dbReference type="SUPFAM" id="SSF53822">
    <property type="entry name" value="Periplasmic binding protein-like I"/>
    <property type="match status" value="1"/>
</dbReference>
<feature type="domain" description="Leucine-binding protein" evidence="6">
    <location>
        <begin position="51"/>
        <end position="352"/>
    </location>
</feature>
<reference evidence="7 8" key="1">
    <citation type="submission" date="2024-06" db="EMBL/GenBank/DDBJ databases">
        <title>The Natural Products Discovery Center: Release of the First 8490 Sequenced Strains for Exploring Actinobacteria Biosynthetic Diversity.</title>
        <authorList>
            <person name="Kalkreuter E."/>
            <person name="Kautsar S.A."/>
            <person name="Yang D."/>
            <person name="Bader C.D."/>
            <person name="Teijaro C.N."/>
            <person name="Fluegel L."/>
            <person name="Davis C.M."/>
            <person name="Simpson J.R."/>
            <person name="Lauterbach L."/>
            <person name="Steele A.D."/>
            <person name="Gui C."/>
            <person name="Meng S."/>
            <person name="Li G."/>
            <person name="Viehrig K."/>
            <person name="Ye F."/>
            <person name="Su P."/>
            <person name="Kiefer A.F."/>
            <person name="Nichols A."/>
            <person name="Cepeda A.J."/>
            <person name="Yan W."/>
            <person name="Fan B."/>
            <person name="Jiang Y."/>
            <person name="Adhikari A."/>
            <person name="Zheng C.-J."/>
            <person name="Schuster L."/>
            <person name="Cowan T.M."/>
            <person name="Smanski M.J."/>
            <person name="Chevrette M.G."/>
            <person name="De Carvalho L.P.S."/>
            <person name="Shen B."/>
        </authorList>
    </citation>
    <scope>NUCLEOTIDE SEQUENCE [LARGE SCALE GENOMIC DNA]</scope>
    <source>
        <strain evidence="7 8">NPDC000234</strain>
    </source>
</reference>
<keyword evidence="2" id="KW-0813">Transport</keyword>
<evidence type="ECO:0000256" key="4">
    <source>
        <dbReference type="ARBA" id="ARBA00022970"/>
    </source>
</evidence>
<evidence type="ECO:0000256" key="3">
    <source>
        <dbReference type="ARBA" id="ARBA00022729"/>
    </source>
</evidence>
<keyword evidence="4" id="KW-0029">Amino-acid transport</keyword>
<keyword evidence="3 5" id="KW-0732">Signal</keyword>
<evidence type="ECO:0000313" key="8">
    <source>
        <dbReference type="Proteomes" id="UP001474181"/>
    </source>
</evidence>
<gene>
    <name evidence="7" type="ORF">ABT404_31120</name>
</gene>
<dbReference type="RefSeq" id="WP_350785546.1">
    <property type="nucleotide sequence ID" value="NZ_JBEPEK010000281.1"/>
</dbReference>
<dbReference type="PRINTS" id="PR00337">
    <property type="entry name" value="LEUILEVALBP"/>
</dbReference>
<dbReference type="Gene3D" id="3.40.50.2300">
    <property type="match status" value="2"/>
</dbReference>
<sequence>MRTRLASVVAALTGSLVLSACGTTDSNNSAGASDAGPITLMTVGPVQATGFSLPSIPMGAQVAVDEINASGGVHGRKLKLITCNDQNDPNKAMQCARQAVKEKVTALVGGLSLFDAQIVPITERAGIPWVGLTTSSAYTNKNLFLTGSEAATILTGVGTALTGQGCKNVAIVNNTTPVAKTDTVQFTAGVKAGGGRIVGTFSAPTGSADWAPTVAAVLATHPDCVAASTGPTESGPFVTALTASDKNIKVAVPSGGMPASLVKQLGKTADGVLVIDTYLPFSSDTTAVKSLRAKVLAAHSDATLDTFVQTGYTATKIVAKAAAGVSSVDASTLMNALPKVTAFDTGLGPVIDLSKPIPVTGFDRVFNPNVYVLVAKDGVLRLGEPKPLDVEPALKLLGRG</sequence>
<dbReference type="InterPro" id="IPR028081">
    <property type="entry name" value="Leu-bd"/>
</dbReference>
<feature type="signal peptide" evidence="5">
    <location>
        <begin position="1"/>
        <end position="20"/>
    </location>
</feature>
<protein>
    <submittedName>
        <fullName evidence="7">ABC transporter substrate-binding protein</fullName>
    </submittedName>
</protein>
<dbReference type="EMBL" id="JBEPEK010000281">
    <property type="protein sequence ID" value="MER7183875.1"/>
    <property type="molecule type" value="Genomic_DNA"/>
</dbReference>
<dbReference type="PANTHER" id="PTHR30483">
    <property type="entry name" value="LEUCINE-SPECIFIC-BINDING PROTEIN"/>
    <property type="match status" value="1"/>
</dbReference>
<evidence type="ECO:0000256" key="1">
    <source>
        <dbReference type="ARBA" id="ARBA00010062"/>
    </source>
</evidence>
<organism evidence="7 8">
    <name type="scientific">Streptomyces hyaluromycini</name>
    <dbReference type="NCBI Taxonomy" id="1377993"/>
    <lineage>
        <taxon>Bacteria</taxon>
        <taxon>Bacillati</taxon>
        <taxon>Actinomycetota</taxon>
        <taxon>Actinomycetes</taxon>
        <taxon>Kitasatosporales</taxon>
        <taxon>Streptomycetaceae</taxon>
        <taxon>Streptomyces</taxon>
    </lineage>
</organism>
<dbReference type="PANTHER" id="PTHR30483:SF6">
    <property type="entry name" value="PERIPLASMIC BINDING PROTEIN OF ABC TRANSPORTER FOR NATURAL AMINO ACIDS"/>
    <property type="match status" value="1"/>
</dbReference>
<comment type="caution">
    <text evidence="7">The sequence shown here is derived from an EMBL/GenBank/DDBJ whole genome shotgun (WGS) entry which is preliminary data.</text>
</comment>
<dbReference type="InterPro" id="IPR000709">
    <property type="entry name" value="Leu_Ile_Val-bd"/>
</dbReference>
<keyword evidence="8" id="KW-1185">Reference proteome</keyword>